<dbReference type="PANTHER" id="PTHR30545">
    <property type="entry name" value="SUGAR FERMENTATION STIMULATION PROTEIN A"/>
    <property type="match status" value="1"/>
</dbReference>
<evidence type="ECO:0000256" key="1">
    <source>
        <dbReference type="HAMAP-Rule" id="MF_00095"/>
    </source>
</evidence>
<dbReference type="InterPro" id="IPR005224">
    <property type="entry name" value="SfsA"/>
</dbReference>
<evidence type="ECO:0000259" key="3">
    <source>
        <dbReference type="Pfam" id="PF17746"/>
    </source>
</evidence>
<dbReference type="NCBIfam" id="TIGR00230">
    <property type="entry name" value="sfsA"/>
    <property type="match status" value="1"/>
</dbReference>
<dbReference type="EMBL" id="DRLD01000313">
    <property type="protein sequence ID" value="HED11269.1"/>
    <property type="molecule type" value="Genomic_DNA"/>
</dbReference>
<dbReference type="GO" id="GO:0003677">
    <property type="term" value="F:DNA binding"/>
    <property type="evidence" value="ECO:0007669"/>
    <property type="project" value="InterPro"/>
</dbReference>
<dbReference type="Pfam" id="PF17746">
    <property type="entry name" value="SfsA_N"/>
    <property type="match status" value="1"/>
</dbReference>
<dbReference type="Gene3D" id="3.40.1350.60">
    <property type="match status" value="1"/>
</dbReference>
<dbReference type="InterPro" id="IPR040452">
    <property type="entry name" value="SfsA_C"/>
</dbReference>
<accession>A0A7V1LNH1</accession>
<reference evidence="4" key="1">
    <citation type="journal article" date="2020" name="mSystems">
        <title>Genome- and Community-Level Interaction Insights into Carbon Utilization and Element Cycling Functions of Hydrothermarchaeota in Hydrothermal Sediment.</title>
        <authorList>
            <person name="Zhou Z."/>
            <person name="Liu Y."/>
            <person name="Xu W."/>
            <person name="Pan J."/>
            <person name="Luo Z.H."/>
            <person name="Li M."/>
        </authorList>
    </citation>
    <scope>NUCLEOTIDE SEQUENCE [LARGE SCALE GENOMIC DNA]</scope>
    <source>
        <strain evidence="4">HyVt-456</strain>
    </source>
</reference>
<sequence>MKINHPLLRGRILKRYKRFLADVRLDDGRELTVHCANSGSMRGCWAPGWPCVISDSENPKRKLRHTLEMTHNGSCWIGVNTQHPNPLAEEAIRAGLIEPLRGYPEIHRERKYGGNSRIDLLLQNETERVYVEVKSVTLVEKGYYAFPDAVTARGLKHLRELAAVKQAGHRAVMLFIIQRSDGRCFTPAGHIDPDYATMLREAENHGVEILCYRAGVYPGEIRIEERVDYCYQPAETLAGD</sequence>
<protein>
    <recommendedName>
        <fullName evidence="1">Sugar fermentation stimulation protein homolog</fullName>
    </recommendedName>
</protein>
<feature type="domain" description="SfsA N-terminal OB" evidence="3">
    <location>
        <begin position="13"/>
        <end position="79"/>
    </location>
</feature>
<proteinExistence type="inferred from homology"/>
<dbReference type="Gene3D" id="2.40.50.580">
    <property type="match status" value="1"/>
</dbReference>
<comment type="caution">
    <text evidence="4">The sequence shown here is derived from an EMBL/GenBank/DDBJ whole genome shotgun (WGS) entry which is preliminary data.</text>
</comment>
<dbReference type="Proteomes" id="UP000886005">
    <property type="component" value="Unassembled WGS sequence"/>
</dbReference>
<dbReference type="Pfam" id="PF03749">
    <property type="entry name" value="SfsA"/>
    <property type="match status" value="1"/>
</dbReference>
<dbReference type="HAMAP" id="MF_00095">
    <property type="entry name" value="SfsA"/>
    <property type="match status" value="1"/>
</dbReference>
<gene>
    <name evidence="1 4" type="primary">sfsA</name>
    <name evidence="4" type="ORF">ENJ10_11325</name>
</gene>
<dbReference type="InterPro" id="IPR041465">
    <property type="entry name" value="SfsA_N"/>
</dbReference>
<evidence type="ECO:0000313" key="4">
    <source>
        <dbReference type="EMBL" id="HED11269.1"/>
    </source>
</evidence>
<name>A0A7V1LNH1_CALAY</name>
<dbReference type="PANTHER" id="PTHR30545:SF2">
    <property type="entry name" value="SUGAR FERMENTATION STIMULATION PROTEIN A"/>
    <property type="match status" value="1"/>
</dbReference>
<comment type="similarity">
    <text evidence="1">Belongs to the SfsA family.</text>
</comment>
<dbReference type="CDD" id="cd22359">
    <property type="entry name" value="SfsA-like_bacterial"/>
    <property type="match status" value="1"/>
</dbReference>
<dbReference type="AlphaFoldDB" id="A0A7V1LNH1"/>
<organism evidence="4">
    <name type="scientific">Caldithrix abyssi</name>
    <dbReference type="NCBI Taxonomy" id="187145"/>
    <lineage>
        <taxon>Bacteria</taxon>
        <taxon>Pseudomonadati</taxon>
        <taxon>Calditrichota</taxon>
        <taxon>Calditrichia</taxon>
        <taxon>Calditrichales</taxon>
        <taxon>Calditrichaceae</taxon>
        <taxon>Caldithrix</taxon>
    </lineage>
</organism>
<feature type="domain" description="Sugar fermentation stimulation protein C-terminal" evidence="2">
    <location>
        <begin position="82"/>
        <end position="217"/>
    </location>
</feature>
<evidence type="ECO:0000259" key="2">
    <source>
        <dbReference type="Pfam" id="PF03749"/>
    </source>
</evidence>